<proteinExistence type="predicted"/>
<sequence>MKFLRPVTEDTGRILAVGRVLSRGRRAALAEASLVDGSGRLVAHATSSCMIFPAG</sequence>
<name>A0A6J6V835_9ZZZZ</name>
<evidence type="ECO:0000313" key="1">
    <source>
        <dbReference type="EMBL" id="CAB4767359.1"/>
    </source>
</evidence>
<dbReference type="SUPFAM" id="SSF54637">
    <property type="entry name" value="Thioesterase/thiol ester dehydrase-isomerase"/>
    <property type="match status" value="1"/>
</dbReference>
<organism evidence="1">
    <name type="scientific">freshwater metagenome</name>
    <dbReference type="NCBI Taxonomy" id="449393"/>
    <lineage>
        <taxon>unclassified sequences</taxon>
        <taxon>metagenomes</taxon>
        <taxon>ecological metagenomes</taxon>
    </lineage>
</organism>
<protein>
    <submittedName>
        <fullName evidence="1">Unannotated protein</fullName>
    </submittedName>
</protein>
<dbReference type="Gene3D" id="3.10.129.10">
    <property type="entry name" value="Hotdog Thioesterase"/>
    <property type="match status" value="1"/>
</dbReference>
<dbReference type="AlphaFoldDB" id="A0A6J6V835"/>
<gene>
    <name evidence="1" type="ORF">UFOPK2761_03171</name>
</gene>
<accession>A0A6J6V835</accession>
<dbReference type="EMBL" id="CAEZYQ010000038">
    <property type="protein sequence ID" value="CAB4767359.1"/>
    <property type="molecule type" value="Genomic_DNA"/>
</dbReference>
<reference evidence="1" key="1">
    <citation type="submission" date="2020-05" db="EMBL/GenBank/DDBJ databases">
        <authorList>
            <person name="Chiriac C."/>
            <person name="Salcher M."/>
            <person name="Ghai R."/>
            <person name="Kavagutti S V."/>
        </authorList>
    </citation>
    <scope>NUCLEOTIDE SEQUENCE</scope>
</reference>
<dbReference type="InterPro" id="IPR029069">
    <property type="entry name" value="HotDog_dom_sf"/>
</dbReference>